<dbReference type="Pfam" id="PF01569">
    <property type="entry name" value="PAP2"/>
    <property type="match status" value="1"/>
</dbReference>
<dbReference type="PANTHER" id="PTHR14969">
    <property type="entry name" value="SPHINGOSINE-1-PHOSPHATE PHOSPHOHYDROLASE"/>
    <property type="match status" value="1"/>
</dbReference>
<sequence>MEKNNFKMYLKILAFIVILFVIKIYPNNFFDEFISNIMITTFNNNFVSILAKILSTIFYDKFLILLMLIIFILLVKIKEYKKASFIFFVLAFGTVITLLIKKIVMRVRPLPDIFSGGSFPSGHSVVIVLFFLSMSLLINKNYLFKRIGYVFIFLIPLSRVILGAHYPTDVIGGVLLGLISIDIGKIYYLKLYKFVTKLKGKFYESK</sequence>
<accession>A0ABR5TM26</accession>
<dbReference type="Proteomes" id="UP000070467">
    <property type="component" value="Unassembled WGS sequence"/>
</dbReference>
<dbReference type="PANTHER" id="PTHR14969:SF13">
    <property type="entry name" value="AT30094P"/>
    <property type="match status" value="1"/>
</dbReference>
<proteinExistence type="predicted"/>
<organism evidence="3 4">
    <name type="scientific">Gemelliphila asaccharolytica</name>
    <dbReference type="NCBI Taxonomy" id="502393"/>
    <lineage>
        <taxon>Bacteria</taxon>
        <taxon>Bacillati</taxon>
        <taxon>Bacillota</taxon>
        <taxon>Bacilli</taxon>
        <taxon>Bacillales</taxon>
        <taxon>Gemellaceae</taxon>
        <taxon>Gemelliphila</taxon>
    </lineage>
</organism>
<protein>
    <submittedName>
        <fullName evidence="3">PAP2 family protein</fullName>
    </submittedName>
</protein>
<keyword evidence="1" id="KW-1133">Transmembrane helix</keyword>
<feature type="transmembrane region" description="Helical" evidence="1">
    <location>
        <begin position="147"/>
        <end position="164"/>
    </location>
</feature>
<name>A0ABR5TM26_9BACL</name>
<dbReference type="RefSeq" id="WP_066130065.1">
    <property type="nucleotide sequence ID" value="NZ_KQ959874.1"/>
</dbReference>
<feature type="transmembrane region" description="Helical" evidence="1">
    <location>
        <begin position="117"/>
        <end position="138"/>
    </location>
</feature>
<dbReference type="EMBL" id="LSDB01000023">
    <property type="protein sequence ID" value="KXB58029.1"/>
    <property type="molecule type" value="Genomic_DNA"/>
</dbReference>
<feature type="domain" description="Phosphatidic acid phosphatase type 2/haloperoxidase" evidence="2">
    <location>
        <begin position="85"/>
        <end position="185"/>
    </location>
</feature>
<feature type="transmembrane region" description="Helical" evidence="1">
    <location>
        <begin position="46"/>
        <end position="73"/>
    </location>
</feature>
<evidence type="ECO:0000313" key="4">
    <source>
        <dbReference type="Proteomes" id="UP000070467"/>
    </source>
</evidence>
<dbReference type="InterPro" id="IPR036938">
    <property type="entry name" value="PAP2/HPO_sf"/>
</dbReference>
<keyword evidence="1" id="KW-0472">Membrane</keyword>
<dbReference type="SMART" id="SM00014">
    <property type="entry name" value="acidPPc"/>
    <property type="match status" value="1"/>
</dbReference>
<feature type="transmembrane region" description="Helical" evidence="1">
    <location>
        <begin position="9"/>
        <end position="26"/>
    </location>
</feature>
<feature type="transmembrane region" description="Helical" evidence="1">
    <location>
        <begin position="170"/>
        <end position="189"/>
    </location>
</feature>
<feature type="transmembrane region" description="Helical" evidence="1">
    <location>
        <begin position="85"/>
        <end position="105"/>
    </location>
</feature>
<evidence type="ECO:0000259" key="2">
    <source>
        <dbReference type="SMART" id="SM00014"/>
    </source>
</evidence>
<dbReference type="SUPFAM" id="SSF48317">
    <property type="entry name" value="Acid phosphatase/Vanadium-dependent haloperoxidase"/>
    <property type="match status" value="1"/>
</dbReference>
<reference evidence="3 4" key="1">
    <citation type="submission" date="2016-01" db="EMBL/GenBank/DDBJ databases">
        <authorList>
            <person name="Mitreva M."/>
            <person name="Pepin K.H."/>
            <person name="Mihindukulasuriya K.A."/>
            <person name="Fulton R."/>
            <person name="Fronick C."/>
            <person name="O'Laughlin M."/>
            <person name="Miner T."/>
            <person name="Herter B."/>
            <person name="Rosa B.A."/>
            <person name="Cordes M."/>
            <person name="Tomlinson C."/>
            <person name="Wollam A."/>
            <person name="Palsikar V.B."/>
            <person name="Mardis E.R."/>
            <person name="Wilson R.K."/>
        </authorList>
    </citation>
    <scope>NUCLEOTIDE SEQUENCE [LARGE SCALE GENOMIC DNA]</scope>
    <source>
        <strain evidence="3 4">KA00071</strain>
    </source>
</reference>
<evidence type="ECO:0000256" key="1">
    <source>
        <dbReference type="SAM" id="Phobius"/>
    </source>
</evidence>
<comment type="caution">
    <text evidence="3">The sequence shown here is derived from an EMBL/GenBank/DDBJ whole genome shotgun (WGS) entry which is preliminary data.</text>
</comment>
<dbReference type="Gene3D" id="1.20.144.10">
    <property type="entry name" value="Phosphatidic acid phosphatase type 2/haloperoxidase"/>
    <property type="match status" value="1"/>
</dbReference>
<gene>
    <name evidence="3" type="ORF">HMPREF1871_00695</name>
</gene>
<evidence type="ECO:0000313" key="3">
    <source>
        <dbReference type="EMBL" id="KXB58029.1"/>
    </source>
</evidence>
<dbReference type="InterPro" id="IPR000326">
    <property type="entry name" value="PAP2/HPO"/>
</dbReference>
<keyword evidence="1" id="KW-0812">Transmembrane</keyword>
<keyword evidence="4" id="KW-1185">Reference proteome</keyword>